<reference evidence="4 5" key="1">
    <citation type="submission" date="2020-03" db="EMBL/GenBank/DDBJ databases">
        <title>Whole genome shotgun sequence of Phytohabitans flavus NBRC 107702.</title>
        <authorList>
            <person name="Komaki H."/>
            <person name="Tamura T."/>
        </authorList>
    </citation>
    <scope>NUCLEOTIDE SEQUENCE [LARGE SCALE GENOMIC DNA]</scope>
    <source>
        <strain evidence="4 5">NBRC 107702</strain>
    </source>
</reference>
<dbReference type="SUPFAM" id="SSF53756">
    <property type="entry name" value="UDP-Glycosyltransferase/glycogen phosphorylase"/>
    <property type="match status" value="2"/>
</dbReference>
<dbReference type="CDD" id="cd03801">
    <property type="entry name" value="GT4_PimA-like"/>
    <property type="match status" value="1"/>
</dbReference>
<feature type="region of interest" description="Disordered" evidence="3">
    <location>
        <begin position="279"/>
        <end position="359"/>
    </location>
</feature>
<evidence type="ECO:0000313" key="4">
    <source>
        <dbReference type="EMBL" id="BCB76121.1"/>
    </source>
</evidence>
<dbReference type="PANTHER" id="PTHR12526">
    <property type="entry name" value="GLYCOSYLTRANSFERASE"/>
    <property type="match status" value="1"/>
</dbReference>
<evidence type="ECO:0000256" key="1">
    <source>
        <dbReference type="ARBA" id="ARBA00022676"/>
    </source>
</evidence>
<proteinExistence type="predicted"/>
<evidence type="ECO:0000256" key="2">
    <source>
        <dbReference type="ARBA" id="ARBA00022679"/>
    </source>
</evidence>
<dbReference type="Gene3D" id="3.40.50.2000">
    <property type="entry name" value="Glycogen Phosphorylase B"/>
    <property type="match status" value="4"/>
</dbReference>
<keyword evidence="5" id="KW-1185">Reference proteome</keyword>
<dbReference type="RefSeq" id="WP_232071287.1">
    <property type="nucleotide sequence ID" value="NZ_AP022870.1"/>
</dbReference>
<organism evidence="4 5">
    <name type="scientific">Phytohabitans flavus</name>
    <dbReference type="NCBI Taxonomy" id="1076124"/>
    <lineage>
        <taxon>Bacteria</taxon>
        <taxon>Bacillati</taxon>
        <taxon>Actinomycetota</taxon>
        <taxon>Actinomycetes</taxon>
        <taxon>Micromonosporales</taxon>
        <taxon>Micromonosporaceae</taxon>
    </lineage>
</organism>
<dbReference type="PANTHER" id="PTHR12526:SF510">
    <property type="entry name" value="D-INOSITOL 3-PHOSPHATE GLYCOSYLTRANSFERASE"/>
    <property type="match status" value="1"/>
</dbReference>
<gene>
    <name evidence="4" type="ORF">Pflav_025310</name>
</gene>
<dbReference type="Proteomes" id="UP000502508">
    <property type="component" value="Chromosome"/>
</dbReference>
<name>A0A6F8XQU9_9ACTN</name>
<evidence type="ECO:0000256" key="3">
    <source>
        <dbReference type="SAM" id="MobiDB-lite"/>
    </source>
</evidence>
<keyword evidence="1" id="KW-0328">Glycosyltransferase</keyword>
<sequence length="419" mass="42227">MTTLHVVLPAGVDDPAGPSGGNRYDRRACDELAAQGWRVVEHAADGDWPRPDAAQVARLAATLAAVPDGGLILLDGLVACAAPDVVVPAAARLRLAVLVHLPLVDEAGDGDLDARERETLRAAGAVIATSEGAARRLAALHGLDGVRVAAPGVDPAPRSAGTANGSRLLCVAAVIPRKAQDVLVSALASVAELDWTCDFAGALDRDPPYAARVAAAADELGGRVNFAGPLVGAELDARYAEADLLVLPSRAETYGMVVTEALARGVPVLATDVSGVPEALGWAPAPPDQADPPDSATPSGRLADDASQPRPADPSSWSLTRPGGAGASQAGTGAVAGGGAGAAARQGVDTPGEPAGSGWVRPGMLVPPGDSAALADALRRWLTQPEVRVKLRAAAAARRSTLDGWDATARALAAVLDAL</sequence>
<dbReference type="GO" id="GO:0016757">
    <property type="term" value="F:glycosyltransferase activity"/>
    <property type="evidence" value="ECO:0007669"/>
    <property type="project" value="UniProtKB-KW"/>
</dbReference>
<dbReference type="KEGG" id="pfla:Pflav_025310"/>
<protein>
    <submittedName>
        <fullName evidence="4">Glycosyl transferase</fullName>
    </submittedName>
</protein>
<accession>A0A6F8XQU9</accession>
<dbReference type="Pfam" id="PF13692">
    <property type="entry name" value="Glyco_trans_1_4"/>
    <property type="match status" value="1"/>
</dbReference>
<dbReference type="EMBL" id="AP022870">
    <property type="protein sequence ID" value="BCB76121.1"/>
    <property type="molecule type" value="Genomic_DNA"/>
</dbReference>
<reference evidence="4 5" key="2">
    <citation type="submission" date="2020-03" db="EMBL/GenBank/DDBJ databases">
        <authorList>
            <person name="Ichikawa N."/>
            <person name="Kimura A."/>
            <person name="Kitahashi Y."/>
            <person name="Uohara A."/>
        </authorList>
    </citation>
    <scope>NUCLEOTIDE SEQUENCE [LARGE SCALE GENOMIC DNA]</scope>
    <source>
        <strain evidence="4 5">NBRC 107702</strain>
    </source>
</reference>
<dbReference type="AlphaFoldDB" id="A0A6F8XQU9"/>
<keyword evidence="2 4" id="KW-0808">Transferase</keyword>
<evidence type="ECO:0000313" key="5">
    <source>
        <dbReference type="Proteomes" id="UP000502508"/>
    </source>
</evidence>